<keyword evidence="1" id="KW-0732">Signal</keyword>
<dbReference type="AlphaFoldDB" id="A0A8H3V4Y5"/>
<dbReference type="EMBL" id="WNWS01000098">
    <property type="protein sequence ID" value="KAE9980793.1"/>
    <property type="molecule type" value="Genomic_DNA"/>
</dbReference>
<proteinExistence type="predicted"/>
<name>A0A8H3V4Y5_VENIN</name>
<dbReference type="PANTHER" id="PTHR35605">
    <property type="entry name" value="ECP2 EFFECTOR PROTEIN DOMAIN-CONTAINING PROTEIN-RELATED"/>
    <property type="match status" value="1"/>
</dbReference>
<sequence length="214" mass="23249">MLRPIAVFMAFIALLFISQTSASPTSTLSTLPSLPALPSFPALPALANHKIVDMQWNITVFPGGPSTIMTGTIQDITAQLDKLNPNWKTDFDFDKASNATTASSNNAVQAAGSWYPDVRCARLGADQGAIEKGVKYLRRISGRPHLGPGPGECVRDSHKDQTLDAYAAIADGAQLLLDRCSRRLEWWFLGIHTSVDGTAYHSDGWNVNVYSVRC</sequence>
<comment type="caution">
    <text evidence="2">The sequence shown here is derived from an EMBL/GenBank/DDBJ whole genome shotgun (WGS) entry which is preliminary data.</text>
</comment>
<organism evidence="2 3">
    <name type="scientific">Venturia inaequalis</name>
    <name type="common">Apple scab fungus</name>
    <dbReference type="NCBI Taxonomy" id="5025"/>
    <lineage>
        <taxon>Eukaryota</taxon>
        <taxon>Fungi</taxon>
        <taxon>Dikarya</taxon>
        <taxon>Ascomycota</taxon>
        <taxon>Pezizomycotina</taxon>
        <taxon>Dothideomycetes</taxon>
        <taxon>Pleosporomycetidae</taxon>
        <taxon>Venturiales</taxon>
        <taxon>Venturiaceae</taxon>
        <taxon>Venturia</taxon>
    </lineage>
</organism>
<dbReference type="Proteomes" id="UP000447873">
    <property type="component" value="Unassembled WGS sequence"/>
</dbReference>
<feature type="chain" id="PRO_5034948936" evidence="1">
    <location>
        <begin position="23"/>
        <end position="214"/>
    </location>
</feature>
<evidence type="ECO:0000313" key="3">
    <source>
        <dbReference type="Proteomes" id="UP000447873"/>
    </source>
</evidence>
<gene>
    <name evidence="2" type="ORF">EG328_012041</name>
</gene>
<feature type="signal peptide" evidence="1">
    <location>
        <begin position="1"/>
        <end position="22"/>
    </location>
</feature>
<evidence type="ECO:0000256" key="1">
    <source>
        <dbReference type="SAM" id="SignalP"/>
    </source>
</evidence>
<protein>
    <submittedName>
        <fullName evidence="2">Uncharacterized protein</fullName>
    </submittedName>
</protein>
<dbReference type="PANTHER" id="PTHR35605:SF1">
    <property type="entry name" value="ECP2 EFFECTOR PROTEIN DOMAIN-CONTAINING PROTEIN-RELATED"/>
    <property type="match status" value="1"/>
</dbReference>
<evidence type="ECO:0000313" key="2">
    <source>
        <dbReference type="EMBL" id="KAE9980793.1"/>
    </source>
</evidence>
<accession>A0A8H3V4Y5</accession>
<reference evidence="2 3" key="1">
    <citation type="submission" date="2018-12" db="EMBL/GenBank/DDBJ databases">
        <title>Venturia inaequalis Genome Resource.</title>
        <authorList>
            <person name="Lichtner F.J."/>
        </authorList>
    </citation>
    <scope>NUCLEOTIDE SEQUENCE [LARGE SCALE GENOMIC DNA]</scope>
    <source>
        <strain evidence="2 3">120213</strain>
    </source>
</reference>